<dbReference type="PANTHER" id="PTHR35038">
    <property type="entry name" value="DISSIMILATORY SULFITE REDUCTASE SIRA"/>
    <property type="match status" value="1"/>
</dbReference>
<reference evidence="2" key="1">
    <citation type="submission" date="2020-12" db="EMBL/GenBank/DDBJ databases">
        <title>Desulfobium dissulfuricans gen. nov., sp. nov., a novel mesophilic, sulfate-reducing bacterium isolated from a deep-sea hydrothermal vent.</title>
        <authorList>
            <person name="Hashimoto Y."/>
            <person name="Tame A."/>
            <person name="Sawayama S."/>
            <person name="Miyazaki J."/>
            <person name="Takai K."/>
            <person name="Nakagawa S."/>
        </authorList>
    </citation>
    <scope>NUCLEOTIDE SEQUENCE</scope>
    <source>
        <strain evidence="2">GF1</strain>
    </source>
</reference>
<dbReference type="EMBL" id="AP024233">
    <property type="protein sequence ID" value="BCO10574.1"/>
    <property type="molecule type" value="Genomic_DNA"/>
</dbReference>
<dbReference type="SUPFAM" id="SSF48695">
    <property type="entry name" value="Multiheme cytochromes"/>
    <property type="match status" value="1"/>
</dbReference>
<evidence type="ECO:0000313" key="2">
    <source>
        <dbReference type="EMBL" id="BCO10574.1"/>
    </source>
</evidence>
<dbReference type="Proteomes" id="UP001063350">
    <property type="component" value="Chromosome"/>
</dbReference>
<accession>A0A915U397</accession>
<gene>
    <name evidence="2" type="ORF">GF1_29500</name>
</gene>
<organism evidence="2 3">
    <name type="scientific">Desulfolithobacter dissulfuricans</name>
    <dbReference type="NCBI Taxonomy" id="2795293"/>
    <lineage>
        <taxon>Bacteria</taxon>
        <taxon>Pseudomonadati</taxon>
        <taxon>Thermodesulfobacteriota</taxon>
        <taxon>Desulfobulbia</taxon>
        <taxon>Desulfobulbales</taxon>
        <taxon>Desulfobulbaceae</taxon>
        <taxon>Desulfolithobacter</taxon>
    </lineage>
</organism>
<dbReference type="InterPro" id="IPR051829">
    <property type="entry name" value="Multiheme_Cytochr_ET"/>
</dbReference>
<dbReference type="Gene3D" id="1.10.1130.10">
    <property type="entry name" value="Flavocytochrome C3, Chain A"/>
    <property type="match status" value="1"/>
</dbReference>
<dbReference type="AlphaFoldDB" id="A0A915U397"/>
<dbReference type="InterPro" id="IPR036280">
    <property type="entry name" value="Multihaem_cyt_sf"/>
</dbReference>
<dbReference type="KEGG" id="ddu:GF1_29500"/>
<protein>
    <recommendedName>
        <fullName evidence="4">Cytochrome c-552/4 domain-containing protein</fullName>
    </recommendedName>
</protein>
<name>A0A915U397_9BACT</name>
<keyword evidence="3" id="KW-1185">Reference proteome</keyword>
<evidence type="ECO:0000313" key="3">
    <source>
        <dbReference type="Proteomes" id="UP001063350"/>
    </source>
</evidence>
<evidence type="ECO:0000256" key="1">
    <source>
        <dbReference type="ARBA" id="ARBA00022729"/>
    </source>
</evidence>
<dbReference type="RefSeq" id="WP_267927302.1">
    <property type="nucleotide sequence ID" value="NZ_AP024233.1"/>
</dbReference>
<keyword evidence="1" id="KW-0732">Signal</keyword>
<evidence type="ECO:0008006" key="4">
    <source>
        <dbReference type="Google" id="ProtNLM"/>
    </source>
</evidence>
<proteinExistence type="predicted"/>
<sequence length="380" mass="42008">MRGRDTFGVARDFVESEHGEIGCINCHKGQNVDDKDEAHKDMVKDPSEEGGGGVCRECHEEIASTYKNAMHYNLTGILDIVGTITSPHKMADTLLPEAWKLDCADCHASCGSCHVAWPAVAKGGLLDRHRFKRTPPMDKTCYACHGSRFAGEYMGRLGATADVHYEKGQMVCTDCHSAEQLHNTQPEGVKRYYATKTIRCEQCHPDAAKAGESKVAMHNAHPQGTLACAVCHANTYFNCANCHVSLDIKKPGEIKVIFPSEPLYTFKIGTNIDRSPENPYKYNLVRHTPMKKDSLASLRYFQAVLKGAPGPEDLVANYDALPTWNSASVHNIQRRTKQNSSCNACHGHKELFLTEADLARDEPAANQKIVVKKIPAEIKK</sequence>